<dbReference type="InterPro" id="IPR027417">
    <property type="entry name" value="P-loop_NTPase"/>
</dbReference>
<dbReference type="RefSeq" id="WP_132882313.1">
    <property type="nucleotide sequence ID" value="NZ_JBBGZA010000001.1"/>
</dbReference>
<sequence length="682" mass="74379">MSSSILDVREASLHLKITPELLFHYVRYGAKGRDGGKLPTADGLAASRFSKDALEAYDAYLREPWPSPDGTRAPIPKGVRDYLKIEAGGMCARCGEGAPLHDAHIVDWETSRSNHHHNLLRLCGNCHGKYDTGAILRSEIERIKADAIARVQRRIAGTRRSYWPIAAAPPMTPQFLGRDAELSEAVDALRSGESLSILGMGGIGKTQLALHALRTAVDERPIVWIGVDILGGSSTVADALVAQARGAGIEFENGRPLLDEARACVVFDGIERLGRDQDEVADLLERLLADCTDKLILVTSQVSVPWLRFDRELRLGPLDEEASIDLLDADAGGSSLQPATRKLLQFADGHPLTLRILAALIRHFGGTHGVVERLERLGAEAVSVPRRRQHSERTSLVHCLDLAYSLLSVAERRLLWLVAMSPGGLRPGFHDMSRLVGSEPVEAAAELHAWNLIDMVFDDAFEPGSPARVVLSMLAPSRAFVMFAVQREPLEGMADLQIAFCENVTVLVWFIQNELLKGGEVEAGKALMERELPNAIAAFDLAADYVGNHPQFLDVVMGLANATMMIFFTSGRFEAGQLIMKRASATAARLGSLSDSIQFLHQMQVLAERAFNREAAAFALAEAERIGRGAEGEPLALLRLLQASAAEVDGDHQRAITLARESYDTLQRLNGPEGEWVRSAGF</sequence>
<organism evidence="1 2">
    <name type="scientific">Sphingomonas molluscorum</name>
    <dbReference type="NCBI Taxonomy" id="418184"/>
    <lineage>
        <taxon>Bacteria</taxon>
        <taxon>Pseudomonadati</taxon>
        <taxon>Pseudomonadota</taxon>
        <taxon>Alphaproteobacteria</taxon>
        <taxon>Sphingomonadales</taxon>
        <taxon>Sphingomonadaceae</taxon>
        <taxon>Sphingomonas</taxon>
    </lineage>
</organism>
<dbReference type="CDD" id="cd00085">
    <property type="entry name" value="HNHc"/>
    <property type="match status" value="1"/>
</dbReference>
<evidence type="ECO:0000313" key="2">
    <source>
        <dbReference type="Proteomes" id="UP001380365"/>
    </source>
</evidence>
<dbReference type="PRINTS" id="PR00364">
    <property type="entry name" value="DISEASERSIST"/>
</dbReference>
<proteinExistence type="predicted"/>
<keyword evidence="2" id="KW-1185">Reference proteome</keyword>
<name>A0ABU8Q1X0_9SPHN</name>
<gene>
    <name evidence="1" type="ORF">WH159_04185</name>
</gene>
<keyword evidence="1" id="KW-0540">Nuclease</keyword>
<dbReference type="Gene3D" id="3.40.50.300">
    <property type="entry name" value="P-loop containing nucleotide triphosphate hydrolases"/>
    <property type="match status" value="1"/>
</dbReference>
<dbReference type="PANTHER" id="PTHR47691">
    <property type="entry name" value="REGULATOR-RELATED"/>
    <property type="match status" value="1"/>
</dbReference>
<dbReference type="PANTHER" id="PTHR47691:SF3">
    <property type="entry name" value="HTH-TYPE TRANSCRIPTIONAL REGULATOR RV0890C-RELATED"/>
    <property type="match status" value="1"/>
</dbReference>
<evidence type="ECO:0000313" key="1">
    <source>
        <dbReference type="EMBL" id="MEJ5093731.1"/>
    </source>
</evidence>
<keyword evidence="1" id="KW-0255">Endonuclease</keyword>
<keyword evidence="1" id="KW-0378">Hydrolase</keyword>
<reference evidence="1 2" key="1">
    <citation type="submission" date="2023-12" db="EMBL/GenBank/DDBJ databases">
        <title>Gut-associated functions are favored during microbiome assembly across C. elegans life.</title>
        <authorList>
            <person name="Zimmermann J."/>
        </authorList>
    </citation>
    <scope>NUCLEOTIDE SEQUENCE [LARGE SCALE GENOMIC DNA]</scope>
    <source>
        <strain evidence="1 2">JUb134</strain>
    </source>
</reference>
<dbReference type="Proteomes" id="UP001380365">
    <property type="component" value="Unassembled WGS sequence"/>
</dbReference>
<dbReference type="GO" id="GO:0004519">
    <property type="term" value="F:endonuclease activity"/>
    <property type="evidence" value="ECO:0007669"/>
    <property type="project" value="UniProtKB-KW"/>
</dbReference>
<protein>
    <submittedName>
        <fullName evidence="1">HNH endonuclease signature motif containing protein</fullName>
    </submittedName>
</protein>
<dbReference type="InterPro" id="IPR003615">
    <property type="entry name" value="HNH_nuc"/>
</dbReference>
<dbReference type="SUPFAM" id="SSF52540">
    <property type="entry name" value="P-loop containing nucleoside triphosphate hydrolases"/>
    <property type="match status" value="1"/>
</dbReference>
<dbReference type="EMBL" id="JBBGZA010000001">
    <property type="protein sequence ID" value="MEJ5093731.1"/>
    <property type="molecule type" value="Genomic_DNA"/>
</dbReference>
<comment type="caution">
    <text evidence="1">The sequence shown here is derived from an EMBL/GenBank/DDBJ whole genome shotgun (WGS) entry which is preliminary data.</text>
</comment>
<accession>A0ABU8Q1X0</accession>